<gene>
    <name evidence="2" type="ORF">WG68_15670</name>
</gene>
<dbReference type="EMBL" id="LAHO01000016">
    <property type="protein sequence ID" value="KKO44490.1"/>
    <property type="molecule type" value="Genomic_DNA"/>
</dbReference>
<accession>A0A0M2V4C1</accession>
<protein>
    <submittedName>
        <fullName evidence="2">Uncharacterized protein</fullName>
    </submittedName>
</protein>
<dbReference type="STRING" id="336831.WG68_15670"/>
<evidence type="ECO:0000313" key="3">
    <source>
        <dbReference type="Proteomes" id="UP000034228"/>
    </source>
</evidence>
<reference evidence="2 3" key="1">
    <citation type="submission" date="2015-03" db="EMBL/GenBank/DDBJ databases">
        <title>Draft genome sequences of two protease-producing strains of Arsukibacterium isolated from two cold and alkaline environments.</title>
        <authorList>
            <person name="Lylloff J.E."/>
            <person name="Skov L.B."/>
            <person name="Jepsen M."/>
            <person name="Hallin P.F."/>
            <person name="Sorensen S.J."/>
            <person name="Stougaard P."/>
            <person name="Glaring M.A."/>
        </authorList>
    </citation>
    <scope>NUCLEOTIDE SEQUENCE [LARGE SCALE GENOMIC DNA]</scope>
    <source>
        <strain evidence="2 3">GCM72</strain>
    </source>
</reference>
<dbReference type="AlphaFoldDB" id="A0A0M2V4C1"/>
<dbReference type="Proteomes" id="UP000034228">
    <property type="component" value="Unassembled WGS sequence"/>
</dbReference>
<name>A0A0M2V4C1_9GAMM</name>
<feature type="signal peptide" evidence="1">
    <location>
        <begin position="1"/>
        <end position="22"/>
    </location>
</feature>
<proteinExistence type="predicted"/>
<evidence type="ECO:0000256" key="1">
    <source>
        <dbReference type="SAM" id="SignalP"/>
    </source>
</evidence>
<sequence>MKTFAALTLTAVVCLTAAPAQANPVTDAMQQLAANQLADIKITVVQQARQAMEKTAADLRLLLQSEPQLAQQQAEKTDTKPAAE</sequence>
<dbReference type="RefSeq" id="WP_046558668.1">
    <property type="nucleotide sequence ID" value="NZ_LAHO01000016.1"/>
</dbReference>
<evidence type="ECO:0000313" key="2">
    <source>
        <dbReference type="EMBL" id="KKO44490.1"/>
    </source>
</evidence>
<comment type="caution">
    <text evidence="2">The sequence shown here is derived from an EMBL/GenBank/DDBJ whole genome shotgun (WGS) entry which is preliminary data.</text>
</comment>
<feature type="chain" id="PRO_5005644267" evidence="1">
    <location>
        <begin position="23"/>
        <end position="84"/>
    </location>
</feature>
<keyword evidence="3" id="KW-1185">Reference proteome</keyword>
<keyword evidence="1" id="KW-0732">Signal</keyword>
<organism evidence="2 3">
    <name type="scientific">Arsukibacterium ikkense</name>
    <dbReference type="NCBI Taxonomy" id="336831"/>
    <lineage>
        <taxon>Bacteria</taxon>
        <taxon>Pseudomonadati</taxon>
        <taxon>Pseudomonadota</taxon>
        <taxon>Gammaproteobacteria</taxon>
        <taxon>Chromatiales</taxon>
        <taxon>Chromatiaceae</taxon>
        <taxon>Arsukibacterium</taxon>
    </lineage>
</organism>
<dbReference type="OrthoDB" id="9925547at2"/>